<accession>A0A543KC08</accession>
<comment type="caution">
    <text evidence="2">The sequence shown here is derived from an EMBL/GenBank/DDBJ whole genome shotgun (WGS) entry which is preliminary data.</text>
</comment>
<evidence type="ECO:0000256" key="1">
    <source>
        <dbReference type="SAM" id="Phobius"/>
    </source>
</evidence>
<keyword evidence="1" id="KW-0812">Transmembrane</keyword>
<protein>
    <submittedName>
        <fullName evidence="2">Uncharacterized protein</fullName>
    </submittedName>
</protein>
<reference evidence="2 3" key="1">
    <citation type="submission" date="2019-06" db="EMBL/GenBank/DDBJ databases">
        <title>Genomic Encyclopedia of Archaeal and Bacterial Type Strains, Phase II (KMG-II): from individual species to whole genera.</title>
        <authorList>
            <person name="Goeker M."/>
        </authorList>
    </citation>
    <scope>NUCLEOTIDE SEQUENCE [LARGE SCALE GENOMIC DNA]</scope>
    <source>
        <strain evidence="2 3">DSM 18423</strain>
    </source>
</reference>
<keyword evidence="3" id="KW-1185">Reference proteome</keyword>
<evidence type="ECO:0000313" key="2">
    <source>
        <dbReference type="EMBL" id="TQM92562.1"/>
    </source>
</evidence>
<evidence type="ECO:0000313" key="3">
    <source>
        <dbReference type="Proteomes" id="UP000320582"/>
    </source>
</evidence>
<sequence length="127" mass="14066">MMQARSLPRLFVMYFISFVAGLALAWLILSRVSEGLREGQWLLMLLPPLGGMAVFHGVFPLLSRIRLGLEFIAVAGALVYGLGTVLTGAVWLGWLDAGTALMFWLAGVFGPGWWLMSQWAEKIGYFE</sequence>
<name>A0A543KC08_9RHOB</name>
<feature type="transmembrane region" description="Helical" evidence="1">
    <location>
        <begin position="41"/>
        <end position="59"/>
    </location>
</feature>
<keyword evidence="1" id="KW-0472">Membrane</keyword>
<dbReference type="Proteomes" id="UP000320582">
    <property type="component" value="Unassembled WGS sequence"/>
</dbReference>
<dbReference type="EMBL" id="VFPT01000001">
    <property type="protein sequence ID" value="TQM92562.1"/>
    <property type="molecule type" value="Genomic_DNA"/>
</dbReference>
<keyword evidence="1" id="KW-1133">Transmembrane helix</keyword>
<feature type="transmembrane region" description="Helical" evidence="1">
    <location>
        <begin position="100"/>
        <end position="116"/>
    </location>
</feature>
<feature type="transmembrane region" description="Helical" evidence="1">
    <location>
        <begin position="71"/>
        <end position="94"/>
    </location>
</feature>
<organism evidence="2 3">
    <name type="scientific">Roseinatronobacter monicus</name>
    <dbReference type="NCBI Taxonomy" id="393481"/>
    <lineage>
        <taxon>Bacteria</taxon>
        <taxon>Pseudomonadati</taxon>
        <taxon>Pseudomonadota</taxon>
        <taxon>Alphaproteobacteria</taxon>
        <taxon>Rhodobacterales</taxon>
        <taxon>Paracoccaceae</taxon>
        <taxon>Roseinatronobacter</taxon>
    </lineage>
</organism>
<gene>
    <name evidence="2" type="ORF">BD293_1171</name>
</gene>
<dbReference type="OrthoDB" id="7874370at2"/>
<proteinExistence type="predicted"/>
<feature type="transmembrane region" description="Helical" evidence="1">
    <location>
        <begin position="12"/>
        <end position="29"/>
    </location>
</feature>
<dbReference type="AlphaFoldDB" id="A0A543KC08"/>
<dbReference type="RefSeq" id="WP_142080245.1">
    <property type="nucleotide sequence ID" value="NZ_VFPT01000001.1"/>
</dbReference>